<dbReference type="AlphaFoldDB" id="A0A699TMT5"/>
<evidence type="ECO:0000313" key="2">
    <source>
        <dbReference type="EMBL" id="GFD09264.1"/>
    </source>
</evidence>
<protein>
    <submittedName>
        <fullName evidence="2">Uncharacterized protein</fullName>
    </submittedName>
</protein>
<feature type="region of interest" description="Disordered" evidence="1">
    <location>
        <begin position="24"/>
        <end position="49"/>
    </location>
</feature>
<organism evidence="2">
    <name type="scientific">Tanacetum cinerariifolium</name>
    <name type="common">Dalmatian daisy</name>
    <name type="synonym">Chrysanthemum cinerariifolium</name>
    <dbReference type="NCBI Taxonomy" id="118510"/>
    <lineage>
        <taxon>Eukaryota</taxon>
        <taxon>Viridiplantae</taxon>
        <taxon>Streptophyta</taxon>
        <taxon>Embryophyta</taxon>
        <taxon>Tracheophyta</taxon>
        <taxon>Spermatophyta</taxon>
        <taxon>Magnoliopsida</taxon>
        <taxon>eudicotyledons</taxon>
        <taxon>Gunneridae</taxon>
        <taxon>Pentapetalae</taxon>
        <taxon>asterids</taxon>
        <taxon>campanulids</taxon>
        <taxon>Asterales</taxon>
        <taxon>Asteraceae</taxon>
        <taxon>Asteroideae</taxon>
        <taxon>Anthemideae</taxon>
        <taxon>Anthemidinae</taxon>
        <taxon>Tanacetum</taxon>
    </lineage>
</organism>
<comment type="caution">
    <text evidence="2">The sequence shown here is derived from an EMBL/GenBank/DDBJ whole genome shotgun (WGS) entry which is preliminary data.</text>
</comment>
<reference evidence="2" key="1">
    <citation type="journal article" date="2019" name="Sci. Rep.">
        <title>Draft genome of Tanacetum cinerariifolium, the natural source of mosquito coil.</title>
        <authorList>
            <person name="Yamashiro T."/>
            <person name="Shiraishi A."/>
            <person name="Satake H."/>
            <person name="Nakayama K."/>
        </authorList>
    </citation>
    <scope>NUCLEOTIDE SEQUENCE</scope>
</reference>
<evidence type="ECO:0000256" key="1">
    <source>
        <dbReference type="SAM" id="MobiDB-lite"/>
    </source>
</evidence>
<name>A0A699TMT5_TANCI</name>
<gene>
    <name evidence="2" type="ORF">Tci_881233</name>
</gene>
<dbReference type="EMBL" id="BKCJ011244208">
    <property type="protein sequence ID" value="GFD09264.1"/>
    <property type="molecule type" value="Genomic_DNA"/>
</dbReference>
<accession>A0A699TMT5</accession>
<sequence length="80" mass="8389">MPDAYGQSLKALLSQFAASKTMSGVSGAETRMHTPTPGESEDQNGLPDSILSMGPSLSCSIGLILHNLYGLLVGYPVLHK</sequence>
<proteinExistence type="predicted"/>